<dbReference type="PANTHER" id="PTHR35603:SF2">
    <property type="entry name" value="OUTER MEMBRANE LIPOPROTEIN"/>
    <property type="match status" value="1"/>
</dbReference>
<dbReference type="PANTHER" id="PTHR35603">
    <property type="match status" value="1"/>
</dbReference>
<evidence type="ECO:0000256" key="1">
    <source>
        <dbReference type="ARBA" id="ARBA00004370"/>
    </source>
</evidence>
<sequence>MKRFSMTALAAGLLTLAAPGAWAQQMANARVLSATPLVESVPVTQCAPTYGQPTGGGAAVGALVGGLVGSQIGQGSGQIAGAILGTLGGAFFGNAVEAQQAGYDRCRTAYQQRVTGYDVRYEMDGRVYRTQMAQAPGAWIQVPVASGYGQQPPDAAWDGGAVQSYPVAPPPVAAYPLPAEPPRGVVTAPPSYPPAYPPAAYPPAYAAGPYAPYTQPVGTPVVVRPVVPVFVAPVGLSLSVGGGWGHHRHGGGWGISVGNAW</sequence>
<dbReference type="EMBL" id="JBHLTN010000024">
    <property type="protein sequence ID" value="MFC0593353.1"/>
    <property type="molecule type" value="Genomic_DNA"/>
</dbReference>
<dbReference type="InterPro" id="IPR051407">
    <property type="entry name" value="Bact_OM_lipoprot/Surf_antigen"/>
</dbReference>
<dbReference type="Proteomes" id="UP001589834">
    <property type="component" value="Unassembled WGS sequence"/>
</dbReference>
<name>A0ABV6PWM5_9BURK</name>
<evidence type="ECO:0000313" key="5">
    <source>
        <dbReference type="EMBL" id="MFC0593353.1"/>
    </source>
</evidence>
<dbReference type="InterPro" id="IPR008816">
    <property type="entry name" value="Gly_zipper_2TM_dom"/>
</dbReference>
<evidence type="ECO:0000259" key="4">
    <source>
        <dbReference type="Pfam" id="PF05433"/>
    </source>
</evidence>
<organism evidence="5 6">
    <name type="scientific">Ottowia pentelensis</name>
    <dbReference type="NCBI Taxonomy" id="511108"/>
    <lineage>
        <taxon>Bacteria</taxon>
        <taxon>Pseudomonadati</taxon>
        <taxon>Pseudomonadota</taxon>
        <taxon>Betaproteobacteria</taxon>
        <taxon>Burkholderiales</taxon>
        <taxon>Comamonadaceae</taxon>
        <taxon>Ottowia</taxon>
    </lineage>
</organism>
<accession>A0ABV6PWM5</accession>
<comment type="subcellular location">
    <subcellularLocation>
        <location evidence="1">Membrane</location>
    </subcellularLocation>
</comment>
<keyword evidence="6" id="KW-1185">Reference proteome</keyword>
<protein>
    <submittedName>
        <fullName evidence="5">Glycine zipper 2TM domain-containing protein</fullName>
    </submittedName>
</protein>
<keyword evidence="3" id="KW-0732">Signal</keyword>
<reference evidence="5 6" key="1">
    <citation type="submission" date="2024-09" db="EMBL/GenBank/DDBJ databases">
        <authorList>
            <person name="Sun Q."/>
            <person name="Mori K."/>
        </authorList>
    </citation>
    <scope>NUCLEOTIDE SEQUENCE [LARGE SCALE GENOMIC DNA]</scope>
    <source>
        <strain evidence="5 6">NCAIM B.02336</strain>
    </source>
</reference>
<dbReference type="RefSeq" id="WP_293222577.1">
    <property type="nucleotide sequence ID" value="NZ_JBHLTN010000024.1"/>
</dbReference>
<evidence type="ECO:0000313" key="6">
    <source>
        <dbReference type="Proteomes" id="UP001589834"/>
    </source>
</evidence>
<dbReference type="Pfam" id="PF05433">
    <property type="entry name" value="Rick_17kDa_Anti"/>
    <property type="match status" value="1"/>
</dbReference>
<comment type="caution">
    <text evidence="5">The sequence shown here is derived from an EMBL/GenBank/DDBJ whole genome shotgun (WGS) entry which is preliminary data.</text>
</comment>
<proteinExistence type="predicted"/>
<keyword evidence="2" id="KW-0472">Membrane</keyword>
<evidence type="ECO:0000256" key="2">
    <source>
        <dbReference type="ARBA" id="ARBA00023136"/>
    </source>
</evidence>
<feature type="signal peptide" evidence="3">
    <location>
        <begin position="1"/>
        <end position="23"/>
    </location>
</feature>
<evidence type="ECO:0000256" key="3">
    <source>
        <dbReference type="SAM" id="SignalP"/>
    </source>
</evidence>
<gene>
    <name evidence="5" type="ORF">ACFFGG_12400</name>
</gene>
<feature type="chain" id="PRO_5046287316" evidence="3">
    <location>
        <begin position="24"/>
        <end position="261"/>
    </location>
</feature>
<feature type="domain" description="Glycine zipper 2TM" evidence="4">
    <location>
        <begin position="56"/>
        <end position="97"/>
    </location>
</feature>